<dbReference type="GO" id="GO:0016811">
    <property type="term" value="F:hydrolase activity, acting on carbon-nitrogen (but not peptide) bonds, in linear amides"/>
    <property type="evidence" value="ECO:0007669"/>
    <property type="project" value="TreeGrafter"/>
</dbReference>
<keyword evidence="4" id="KW-1185">Reference proteome</keyword>
<proteinExistence type="predicted"/>
<dbReference type="Gene3D" id="3.60.110.10">
    <property type="entry name" value="Carbon-nitrogen hydrolase"/>
    <property type="match status" value="1"/>
</dbReference>
<keyword evidence="1 3" id="KW-0378">Hydrolase</keyword>
<gene>
    <name evidence="3" type="primary">ramA</name>
    <name evidence="3" type="ORF">Poly41_27730</name>
</gene>
<dbReference type="CDD" id="cd07585">
    <property type="entry name" value="nitrilase_7"/>
    <property type="match status" value="1"/>
</dbReference>
<dbReference type="InterPro" id="IPR036526">
    <property type="entry name" value="C-N_Hydrolase_sf"/>
</dbReference>
<reference evidence="3 4" key="1">
    <citation type="submission" date="2019-02" db="EMBL/GenBank/DDBJ databases">
        <title>Deep-cultivation of Planctomycetes and their phenomic and genomic characterization uncovers novel biology.</title>
        <authorList>
            <person name="Wiegand S."/>
            <person name="Jogler M."/>
            <person name="Boedeker C."/>
            <person name="Pinto D."/>
            <person name="Vollmers J."/>
            <person name="Rivas-Marin E."/>
            <person name="Kohn T."/>
            <person name="Peeters S.H."/>
            <person name="Heuer A."/>
            <person name="Rast P."/>
            <person name="Oberbeckmann S."/>
            <person name="Bunk B."/>
            <person name="Jeske O."/>
            <person name="Meyerdierks A."/>
            <person name="Storesund J.E."/>
            <person name="Kallscheuer N."/>
            <person name="Luecker S."/>
            <person name="Lage O.M."/>
            <person name="Pohl T."/>
            <person name="Merkel B.J."/>
            <person name="Hornburger P."/>
            <person name="Mueller R.-W."/>
            <person name="Bruemmer F."/>
            <person name="Labrenz M."/>
            <person name="Spormann A.M."/>
            <person name="Op Den Camp H."/>
            <person name="Overmann J."/>
            <person name="Amann R."/>
            <person name="Jetten M.S.M."/>
            <person name="Mascher T."/>
            <person name="Medema M.H."/>
            <person name="Devos D.P."/>
            <person name="Kaster A.-K."/>
            <person name="Ovreas L."/>
            <person name="Rohde M."/>
            <person name="Galperin M.Y."/>
            <person name="Jogler C."/>
        </authorList>
    </citation>
    <scope>NUCLEOTIDE SEQUENCE [LARGE SCALE GENOMIC DNA]</scope>
    <source>
        <strain evidence="3 4">Poly41</strain>
    </source>
</reference>
<dbReference type="InterPro" id="IPR003010">
    <property type="entry name" value="C-N_Hydrolase"/>
</dbReference>
<feature type="domain" description="CN hydrolase" evidence="2">
    <location>
        <begin position="10"/>
        <end position="284"/>
    </location>
</feature>
<dbReference type="Pfam" id="PF00795">
    <property type="entry name" value="CN_hydrolase"/>
    <property type="match status" value="1"/>
</dbReference>
<dbReference type="PROSITE" id="PS50263">
    <property type="entry name" value="CN_HYDROLASE"/>
    <property type="match status" value="1"/>
</dbReference>
<dbReference type="EMBL" id="SJPV01000004">
    <property type="protein sequence ID" value="TWU38297.1"/>
    <property type="molecule type" value="Genomic_DNA"/>
</dbReference>
<evidence type="ECO:0000313" key="3">
    <source>
        <dbReference type="EMBL" id="TWU38297.1"/>
    </source>
</evidence>
<dbReference type="EC" id="3.5.1.100" evidence="3"/>
<comment type="caution">
    <text evidence="3">The sequence shown here is derived from an EMBL/GenBank/DDBJ whole genome shotgun (WGS) entry which is preliminary data.</text>
</comment>
<evidence type="ECO:0000256" key="1">
    <source>
        <dbReference type="ARBA" id="ARBA00022801"/>
    </source>
</evidence>
<dbReference type="Proteomes" id="UP000319143">
    <property type="component" value="Unassembled WGS sequence"/>
</dbReference>
<accession>A0A5C6DQZ0</accession>
<evidence type="ECO:0000313" key="4">
    <source>
        <dbReference type="Proteomes" id="UP000319143"/>
    </source>
</evidence>
<protein>
    <submittedName>
        <fullName evidence="3">(R)-stereoselective amidase</fullName>
        <ecNumber evidence="3">3.5.1.100</ecNumber>
    </submittedName>
</protein>
<sequence>MNKMTNKRTLRVGSVQFEAKPGDKDANFRKIEAFVERASNQGVRLIVFPECCITGYWFIRNLSVEQLSQLAESISNGPSTQRLKALAIRYGMTVGAGLVEAGEEGDFYNSYVVALPDGTVQRHRKLQAFEHPAIRSGTEYTVFDLPDGFRVGVLICYDCNLIENVRITALCGADLLIAPHQTGGVRSKNPNLMGLIDRRVWDNRHNDPEAIEREFRGDKGREWLLRWLPSRAHDNGMFLVFSNGVGVDDDEIRTGNAMILDPYGRILAETWKAEDSMVLADLDASLLEDATGRNWIRARRPDLYKPLTVPTGRECDTRTLKFKE</sequence>
<organism evidence="3 4">
    <name type="scientific">Novipirellula artificiosorum</name>
    <dbReference type="NCBI Taxonomy" id="2528016"/>
    <lineage>
        <taxon>Bacteria</taxon>
        <taxon>Pseudomonadati</taxon>
        <taxon>Planctomycetota</taxon>
        <taxon>Planctomycetia</taxon>
        <taxon>Pirellulales</taxon>
        <taxon>Pirellulaceae</taxon>
        <taxon>Novipirellula</taxon>
    </lineage>
</organism>
<dbReference type="InterPro" id="IPR050345">
    <property type="entry name" value="Aliph_Amidase/BUP"/>
</dbReference>
<dbReference type="AlphaFoldDB" id="A0A5C6DQZ0"/>
<evidence type="ECO:0000259" key="2">
    <source>
        <dbReference type="PROSITE" id="PS50263"/>
    </source>
</evidence>
<dbReference type="PANTHER" id="PTHR43674:SF2">
    <property type="entry name" value="BETA-UREIDOPROPIONASE"/>
    <property type="match status" value="1"/>
</dbReference>
<dbReference type="PANTHER" id="PTHR43674">
    <property type="entry name" value="NITRILASE C965.09-RELATED"/>
    <property type="match status" value="1"/>
</dbReference>
<dbReference type="SUPFAM" id="SSF56317">
    <property type="entry name" value="Carbon-nitrogen hydrolase"/>
    <property type="match status" value="1"/>
</dbReference>
<name>A0A5C6DQZ0_9BACT</name>